<keyword evidence="1 3" id="KW-0853">WD repeat</keyword>
<evidence type="ECO:0000313" key="4">
    <source>
        <dbReference type="EMBL" id="GAA5073612.1"/>
    </source>
</evidence>
<feature type="repeat" description="WD" evidence="3">
    <location>
        <begin position="1080"/>
        <end position="1123"/>
    </location>
</feature>
<dbReference type="PANTHER" id="PTHR19848">
    <property type="entry name" value="WD40 REPEAT PROTEIN"/>
    <property type="match status" value="1"/>
</dbReference>
<dbReference type="SMART" id="SM00320">
    <property type="entry name" value="WD40"/>
    <property type="match status" value="11"/>
</dbReference>
<dbReference type="InterPro" id="IPR019775">
    <property type="entry name" value="WD40_repeat_CS"/>
</dbReference>
<dbReference type="InterPro" id="IPR011047">
    <property type="entry name" value="Quinoprotein_ADH-like_sf"/>
</dbReference>
<evidence type="ECO:0000256" key="2">
    <source>
        <dbReference type="ARBA" id="ARBA00022737"/>
    </source>
</evidence>
<keyword evidence="2" id="KW-0677">Repeat</keyword>
<dbReference type="PROSITE" id="PS50082">
    <property type="entry name" value="WD_REPEATS_2"/>
    <property type="match status" value="2"/>
</dbReference>
<evidence type="ECO:0000313" key="5">
    <source>
        <dbReference type="Proteomes" id="UP001500124"/>
    </source>
</evidence>
<dbReference type="RefSeq" id="WP_345671282.1">
    <property type="nucleotide sequence ID" value="NZ_BAABKC010000106.1"/>
</dbReference>
<organism evidence="4 5">
    <name type="scientific">Streptomyces similanensis</name>
    <dbReference type="NCBI Taxonomy" id="1274988"/>
    <lineage>
        <taxon>Bacteria</taxon>
        <taxon>Bacillati</taxon>
        <taxon>Actinomycetota</taxon>
        <taxon>Actinomycetes</taxon>
        <taxon>Kitasatosporales</taxon>
        <taxon>Streptomycetaceae</taxon>
        <taxon>Streptomyces</taxon>
    </lineage>
</organism>
<dbReference type="SUPFAM" id="SSF52540">
    <property type="entry name" value="P-loop containing nucleoside triphosphate hydrolases"/>
    <property type="match status" value="1"/>
</dbReference>
<evidence type="ECO:0000256" key="3">
    <source>
        <dbReference type="PROSITE-ProRule" id="PRU00221"/>
    </source>
</evidence>
<dbReference type="SUPFAM" id="SSF50998">
    <property type="entry name" value="Quinoprotein alcohol dehydrogenase-like"/>
    <property type="match status" value="2"/>
</dbReference>
<dbReference type="InterPro" id="IPR027417">
    <property type="entry name" value="P-loop_NTPase"/>
</dbReference>
<dbReference type="Gene3D" id="2.130.10.10">
    <property type="entry name" value="YVTN repeat-like/Quinoprotein amine dehydrogenase"/>
    <property type="match status" value="4"/>
</dbReference>
<protein>
    <recommendedName>
        <fullName evidence="6">Peptidase C14 caspase domain-containing protein</fullName>
    </recommendedName>
</protein>
<evidence type="ECO:0008006" key="6">
    <source>
        <dbReference type="Google" id="ProtNLM"/>
    </source>
</evidence>
<evidence type="ECO:0000256" key="1">
    <source>
        <dbReference type="ARBA" id="ARBA00022574"/>
    </source>
</evidence>
<dbReference type="Proteomes" id="UP001500124">
    <property type="component" value="Unassembled WGS sequence"/>
</dbReference>
<dbReference type="PROSITE" id="PS00678">
    <property type="entry name" value="WD_REPEATS_1"/>
    <property type="match status" value="1"/>
</dbReference>
<reference evidence="5" key="1">
    <citation type="journal article" date="2019" name="Int. J. Syst. Evol. Microbiol.">
        <title>The Global Catalogue of Microorganisms (GCM) 10K type strain sequencing project: providing services to taxonomists for standard genome sequencing and annotation.</title>
        <authorList>
            <consortium name="The Broad Institute Genomics Platform"/>
            <consortium name="The Broad Institute Genome Sequencing Center for Infectious Disease"/>
            <person name="Wu L."/>
            <person name="Ma J."/>
        </authorList>
    </citation>
    <scope>NUCLEOTIDE SEQUENCE [LARGE SCALE GENOMIC DNA]</scope>
    <source>
        <strain evidence="5">JCM 18410</strain>
    </source>
</reference>
<proteinExistence type="predicted"/>
<keyword evidence="5" id="KW-1185">Reference proteome</keyword>
<dbReference type="EMBL" id="BAABKC010000106">
    <property type="protein sequence ID" value="GAA5073612.1"/>
    <property type="molecule type" value="Genomic_DNA"/>
</dbReference>
<accession>A0ABP9L9C3</accession>
<gene>
    <name evidence="4" type="ORF">GCM10023336_61100</name>
</gene>
<dbReference type="PANTHER" id="PTHR19848:SF8">
    <property type="entry name" value="F-BOX AND WD REPEAT DOMAIN CONTAINING 7"/>
    <property type="match status" value="1"/>
</dbReference>
<feature type="repeat" description="WD" evidence="3">
    <location>
        <begin position="1264"/>
        <end position="1285"/>
    </location>
</feature>
<dbReference type="InterPro" id="IPR015943">
    <property type="entry name" value="WD40/YVTN_repeat-like_dom_sf"/>
</dbReference>
<dbReference type="Pfam" id="PF00400">
    <property type="entry name" value="WD40"/>
    <property type="match status" value="1"/>
</dbReference>
<comment type="caution">
    <text evidence="4">The sequence shown here is derived from an EMBL/GenBank/DDBJ whole genome shotgun (WGS) entry which is preliminary data.</text>
</comment>
<dbReference type="Gene3D" id="3.40.50.1460">
    <property type="match status" value="1"/>
</dbReference>
<sequence length="1511" mass="157037">MTLHALVAGAGNFPERSLTEEERAAGAVALRRLPRVADAVAEMARALAAAGARVAPVLTDPTRLEWDTAWRTARERAGQDPLIVHFCGHGLLVDDDLYLAVAGTSPVRNRIRDTAVEVESLLKDVRQGDGGPVLFLLDVCHAGAALRPQLTARLHGVTDRRTWVVAACDTHAITYGARFSTAAATVLDGIARRRLVVPPEHEHVPVELLAREIDTALARADRERGEPKQDVVRTPHDEAALLPAPILPNPWHGASWAERLWAAYDAGLQDFAASLELDPRLDAFHFVTRATGTGHAGTSFFRGRARQLARMQRWLDDPDGDQGRLLVVTGSPGAGKSALLGAAVCAVHPKFAPLRTEMAVDGFRPRADPDFVAVHAGGLTTQQVVASLHRQLHGEPAAVAGPGQGPSEAVAECLLDALGTRGAVTVAVDALDEAADPEELLREVLLPLAGRTPGDRAPGCRVLIGTRLWPDTLPALHTALAGRPAERVDLDEEDPDVLAGDLAAYLDRMLGPGYPAEVARTLGGRLAHSPEHGAFLTAFLYGSHVRALAAAGAPPTAERVLGDLPDGLPGTLELNLRTLLAEDPWTGPVLTAVAHAAGPGMPLELIHAVALALAPERARGPLPPRPEDTRRALWHGRFYLRVTADGDRRLHRFFHRALAEHLAPRADAHDVLRALVERVPAGAATRAWARADPYLLRHLADHAARAGRTDLDELLADPGYLPHADPDRLTPHLHRARDPRARAHADVYRHSTAHDPRRHDPAVRRDLLDLDAAGWRRPALAEALGAPPGVLARPSWAVSRAASPARLHTLGPHGGHVLRVALARTSTGGAGADLVVTAAGDGRLRRFDALGGRPLPGLAGGPARAFAATRLSDGRPVLVSGGDAGGVLVHDLRTGDPVRSLTDPEARPVGLLTALALPDGARAVTAGQGKEFLVWDLEAGRLAHEEDSPVVVVRALAAAELPGGEAVLLAAGDEYTAMVWDLRTGRRLRSLGPHPEFVRAAATARRGDGAVLAVTGDRDGAVLVWNLADGTPVHTLRRHADWVTAVAAGPVGGRCLAVSGDRSGRVAVWDLDTGGLLHDLDGQHGVITRVALGEGAGAGVAVTGCADGRVAVWDLGSGRRTHDVAAHADGVHDVAVGRLGERVAAVSGGADGRAVVWDVTGPGPNAPETGPGEPPTALAVAPPAGGVPDCGGAARAAGAGGAVRDRGAPHGAGALLVAAGGERTAEVRDLAGGRVVRRLRDPERPLLVRAVVAAELPGSDRVAVTGSRDGLLRVWDLADGSLLRGWDTGTGRVRALAAGHPGDAGPTLVVAGGDEGTATVWDPATARRVAVFDGHDGARILALAAVPGTPGAVVSGDDAGALLLWDARTGTRLAVLTRAAGRIDAVAAAALPDGRAVAVSGEATGETRLWDLGDPAAARRLDGPRGPVTALAAARLPDGRAVVLGGGADCRVLAWDPADGTRLPATYHLPAAVSALATCPAGFVVAHAAGTARLTWNAALGERAPGADRPR</sequence>
<name>A0ABP9L9C3_9ACTN</name>
<dbReference type="InterPro" id="IPR001680">
    <property type="entry name" value="WD40_rpt"/>
</dbReference>